<keyword evidence="2" id="KW-0902">Two-component regulatory system</keyword>
<organism evidence="5 6">
    <name type="scientific">Rhodopseudomonas palustris</name>
    <dbReference type="NCBI Taxonomy" id="1076"/>
    <lineage>
        <taxon>Bacteria</taxon>
        <taxon>Pseudomonadati</taxon>
        <taxon>Pseudomonadota</taxon>
        <taxon>Alphaproteobacteria</taxon>
        <taxon>Hyphomicrobiales</taxon>
        <taxon>Nitrobacteraceae</taxon>
        <taxon>Rhodopseudomonas</taxon>
    </lineage>
</organism>
<evidence type="ECO:0000256" key="1">
    <source>
        <dbReference type="ARBA" id="ARBA00022553"/>
    </source>
</evidence>
<dbReference type="GO" id="GO:0000160">
    <property type="term" value="P:phosphorelay signal transduction system"/>
    <property type="evidence" value="ECO:0007669"/>
    <property type="project" value="UniProtKB-KW"/>
</dbReference>
<dbReference type="Proteomes" id="UP000782519">
    <property type="component" value="Unassembled WGS sequence"/>
</dbReference>
<evidence type="ECO:0000313" key="6">
    <source>
        <dbReference type="Proteomes" id="UP000782519"/>
    </source>
</evidence>
<name>A0A933VTK4_RHOPL</name>
<dbReference type="InterPro" id="IPR050595">
    <property type="entry name" value="Bact_response_regulator"/>
</dbReference>
<keyword evidence="1 3" id="KW-0597">Phosphoprotein</keyword>
<comment type="caution">
    <text evidence="5">The sequence shown here is derived from an EMBL/GenBank/DDBJ whole genome shotgun (WGS) entry which is preliminary data.</text>
</comment>
<dbReference type="CDD" id="cd00156">
    <property type="entry name" value="REC"/>
    <property type="match status" value="1"/>
</dbReference>
<reference evidence="5" key="1">
    <citation type="submission" date="2020-07" db="EMBL/GenBank/DDBJ databases">
        <title>Huge and variable diversity of episymbiotic CPR bacteria and DPANN archaea in groundwater ecosystems.</title>
        <authorList>
            <person name="He C.Y."/>
            <person name="Keren R."/>
            <person name="Whittaker M."/>
            <person name="Farag I.F."/>
            <person name="Doudna J."/>
            <person name="Cate J.H.D."/>
            <person name="Banfield J.F."/>
        </authorList>
    </citation>
    <scope>NUCLEOTIDE SEQUENCE</scope>
    <source>
        <strain evidence="5">NC_groundwater_1818_Pr3_B-0.1um_66_35</strain>
    </source>
</reference>
<feature type="domain" description="Response regulatory" evidence="4">
    <location>
        <begin position="145"/>
        <end position="267"/>
    </location>
</feature>
<proteinExistence type="predicted"/>
<dbReference type="PROSITE" id="PS50110">
    <property type="entry name" value="RESPONSE_REGULATORY"/>
    <property type="match status" value="2"/>
</dbReference>
<dbReference type="Pfam" id="PF00072">
    <property type="entry name" value="Response_reg"/>
    <property type="match status" value="2"/>
</dbReference>
<evidence type="ECO:0000256" key="2">
    <source>
        <dbReference type="ARBA" id="ARBA00023012"/>
    </source>
</evidence>
<dbReference type="CDD" id="cd17546">
    <property type="entry name" value="REC_hyHK_CKI1_RcsC-like"/>
    <property type="match status" value="1"/>
</dbReference>
<dbReference type="Gene3D" id="3.40.50.2300">
    <property type="match status" value="2"/>
</dbReference>
<accession>A0A933VTK4</accession>
<protein>
    <submittedName>
        <fullName evidence="5">Response regulator</fullName>
    </submittedName>
</protein>
<dbReference type="SMART" id="SM00448">
    <property type="entry name" value="REC"/>
    <property type="match status" value="2"/>
</dbReference>
<dbReference type="AlphaFoldDB" id="A0A933VTK4"/>
<sequence length="277" mass="29957">MTAPRILIADDDPAVLAALSARCKKMGFEVDTATNGMQMLLKARRTAPDLIIVDVNMPKLDGLTASFHLLEPGGLSADVIVVSGSSSRETIERCDAMGMFYACKSAEFWQDIRRALTEIFPHMTEKIAAEVGSTGASDVVPARPRVLVVDDDEQVGQFLSSRLKKLGIDVLYAPNAARALRLAARQYPSVVVTDCYMPEGDAAFLIMRLRGNAATADVPVFVLSGRNIDEPTAKILKRDVLGHSGAIRIFKKSFEVDELFAAIQEYCVAAPAIEPAA</sequence>
<dbReference type="InterPro" id="IPR001789">
    <property type="entry name" value="Sig_transdc_resp-reg_receiver"/>
</dbReference>
<dbReference type="PANTHER" id="PTHR44591">
    <property type="entry name" value="STRESS RESPONSE REGULATOR PROTEIN 1"/>
    <property type="match status" value="1"/>
</dbReference>
<dbReference type="InterPro" id="IPR011006">
    <property type="entry name" value="CheY-like_superfamily"/>
</dbReference>
<dbReference type="PANTHER" id="PTHR44591:SF14">
    <property type="entry name" value="PROTEIN PILG"/>
    <property type="match status" value="1"/>
</dbReference>
<dbReference type="EMBL" id="JACRJB010000014">
    <property type="protein sequence ID" value="MBI5128809.1"/>
    <property type="molecule type" value="Genomic_DNA"/>
</dbReference>
<evidence type="ECO:0000256" key="3">
    <source>
        <dbReference type="PROSITE-ProRule" id="PRU00169"/>
    </source>
</evidence>
<feature type="domain" description="Response regulatory" evidence="4">
    <location>
        <begin position="5"/>
        <end position="120"/>
    </location>
</feature>
<dbReference type="SUPFAM" id="SSF52172">
    <property type="entry name" value="CheY-like"/>
    <property type="match status" value="2"/>
</dbReference>
<feature type="modified residue" description="4-aspartylphosphate" evidence="3">
    <location>
        <position position="194"/>
    </location>
</feature>
<feature type="modified residue" description="4-aspartylphosphate" evidence="3">
    <location>
        <position position="54"/>
    </location>
</feature>
<evidence type="ECO:0000259" key="4">
    <source>
        <dbReference type="PROSITE" id="PS50110"/>
    </source>
</evidence>
<evidence type="ECO:0000313" key="5">
    <source>
        <dbReference type="EMBL" id="MBI5128809.1"/>
    </source>
</evidence>
<gene>
    <name evidence="5" type="ORF">HZA66_05160</name>
</gene>